<reference evidence="4 5" key="1">
    <citation type="submission" date="2019-07" db="EMBL/GenBank/DDBJ databases">
        <title>Annotation for the trematode Paragonimus westermani.</title>
        <authorList>
            <person name="Choi Y.-J."/>
        </authorList>
    </citation>
    <scope>NUCLEOTIDE SEQUENCE [LARGE SCALE GENOMIC DNA]</scope>
    <source>
        <strain evidence="4">180907_Pwestermani</strain>
    </source>
</reference>
<evidence type="ECO:0000259" key="3">
    <source>
        <dbReference type="PROSITE" id="PS50252"/>
    </source>
</evidence>
<dbReference type="InterPro" id="IPR046360">
    <property type="entry name" value="T-box_DNA-bd"/>
</dbReference>
<gene>
    <name evidence="4" type="ORF">P879_01636</name>
</gene>
<evidence type="ECO:0000256" key="1">
    <source>
        <dbReference type="PROSITE-ProRule" id="PRU00201"/>
    </source>
</evidence>
<evidence type="ECO:0000256" key="2">
    <source>
        <dbReference type="SAM" id="MobiDB-lite"/>
    </source>
</evidence>
<comment type="caution">
    <text evidence="4">The sequence shown here is derived from an EMBL/GenBank/DDBJ whole genome shotgun (WGS) entry which is preliminary data.</text>
</comment>
<dbReference type="AlphaFoldDB" id="A0A8T0D1G2"/>
<keyword evidence="1" id="KW-0238">DNA-binding</keyword>
<feature type="region of interest" description="Disordered" evidence="2">
    <location>
        <begin position="223"/>
        <end position="256"/>
    </location>
</feature>
<feature type="compositionally biased region" description="Polar residues" evidence="2">
    <location>
        <begin position="168"/>
        <end position="185"/>
    </location>
</feature>
<dbReference type="GO" id="GO:0003700">
    <property type="term" value="F:DNA-binding transcription factor activity"/>
    <property type="evidence" value="ECO:0007669"/>
    <property type="project" value="InterPro"/>
</dbReference>
<comment type="subcellular location">
    <subcellularLocation>
        <location evidence="1">Nucleus</location>
    </subcellularLocation>
</comment>
<keyword evidence="5" id="KW-1185">Reference proteome</keyword>
<dbReference type="Gene3D" id="2.60.40.820">
    <property type="entry name" value="Transcription factor, T-box"/>
    <property type="match status" value="1"/>
</dbReference>
<feature type="region of interest" description="Disordered" evidence="2">
    <location>
        <begin position="36"/>
        <end position="74"/>
    </location>
</feature>
<dbReference type="Proteomes" id="UP000699462">
    <property type="component" value="Unassembled WGS sequence"/>
</dbReference>
<dbReference type="OrthoDB" id="6288788at2759"/>
<feature type="domain" description="T-box" evidence="3">
    <location>
        <begin position="288"/>
        <end position="311"/>
    </location>
</feature>
<feature type="compositionally biased region" description="Polar residues" evidence="2">
    <location>
        <begin position="223"/>
        <end position="251"/>
    </location>
</feature>
<proteinExistence type="predicted"/>
<evidence type="ECO:0000313" key="5">
    <source>
        <dbReference type="Proteomes" id="UP000699462"/>
    </source>
</evidence>
<dbReference type="InterPro" id="IPR036960">
    <property type="entry name" value="T-box_sf"/>
</dbReference>
<keyword evidence="1" id="KW-0539">Nucleus</keyword>
<name>A0A8T0D1G2_9TREM</name>
<feature type="compositionally biased region" description="Polar residues" evidence="2">
    <location>
        <begin position="62"/>
        <end position="74"/>
    </location>
</feature>
<dbReference type="EMBL" id="JTDF01021534">
    <property type="protein sequence ID" value="KAF8561723.1"/>
    <property type="molecule type" value="Genomic_DNA"/>
</dbReference>
<comment type="caution">
    <text evidence="1">Lacks conserved residue(s) required for the propagation of feature annotation.</text>
</comment>
<dbReference type="GO" id="GO:0003677">
    <property type="term" value="F:DNA binding"/>
    <property type="evidence" value="ECO:0007669"/>
    <property type="project" value="UniProtKB-UniRule"/>
</dbReference>
<accession>A0A8T0D1G2</accession>
<feature type="compositionally biased region" description="Polar residues" evidence="2">
    <location>
        <begin position="36"/>
        <end position="51"/>
    </location>
</feature>
<organism evidence="4 5">
    <name type="scientific">Paragonimus westermani</name>
    <dbReference type="NCBI Taxonomy" id="34504"/>
    <lineage>
        <taxon>Eukaryota</taxon>
        <taxon>Metazoa</taxon>
        <taxon>Spiralia</taxon>
        <taxon>Lophotrochozoa</taxon>
        <taxon>Platyhelminthes</taxon>
        <taxon>Trematoda</taxon>
        <taxon>Digenea</taxon>
        <taxon>Plagiorchiida</taxon>
        <taxon>Troglotremata</taxon>
        <taxon>Troglotrematidae</taxon>
        <taxon>Paragonimus</taxon>
    </lineage>
</organism>
<dbReference type="PROSITE" id="PS50252">
    <property type="entry name" value="TBOX_3"/>
    <property type="match status" value="1"/>
</dbReference>
<sequence>MLLNRSNSKNPFCLIPNSSKKESTCVPTMSTSHCENASTNLPPNISSNANTFRDPWSDGRRSSNSRPLNCSQSPTVICNHSPTTGVTINESEHFHTTSPKLHSHQLNAVLSALSMSASKYLMNHMSTNPANVGRLSPGENHLNLLRSTLPFLASFGHDVTTHGDKSNSNDLNDSPGQKQSNSYPTTDRLGSRVDSHLTAPLMDPYRSRHSMNSLVPSLSNSALSRLTSPNQAPAWSPASESSRLSHASTQPSPLPVVRGQTDFVQLIEQMQQNKQDHSFNKEAPLAELIEADLWQSFHSMTTEMVITKSGR</sequence>
<evidence type="ECO:0000313" key="4">
    <source>
        <dbReference type="EMBL" id="KAF8561723.1"/>
    </source>
</evidence>
<dbReference type="GO" id="GO:0005634">
    <property type="term" value="C:nucleus"/>
    <property type="evidence" value="ECO:0007669"/>
    <property type="project" value="UniProtKB-SubCell"/>
</dbReference>
<feature type="region of interest" description="Disordered" evidence="2">
    <location>
        <begin position="160"/>
        <end position="193"/>
    </location>
</feature>
<protein>
    <recommendedName>
        <fullName evidence="3">T-box domain-containing protein</fullName>
    </recommendedName>
</protein>
<dbReference type="GO" id="GO:0045893">
    <property type="term" value="P:positive regulation of DNA-templated transcription"/>
    <property type="evidence" value="ECO:0007669"/>
    <property type="project" value="InterPro"/>
</dbReference>